<dbReference type="EMBL" id="JAKRYL010000008">
    <property type="protein sequence ID" value="MCL7747328.1"/>
    <property type="molecule type" value="Genomic_DNA"/>
</dbReference>
<evidence type="ECO:0000313" key="1">
    <source>
        <dbReference type="EMBL" id="MCL7747328.1"/>
    </source>
</evidence>
<accession>A0A9X2CS99</accession>
<organism evidence="1 2">
    <name type="scientific">Halalkalibacter alkaliphilus</name>
    <dbReference type="NCBI Taxonomy" id="2917993"/>
    <lineage>
        <taxon>Bacteria</taxon>
        <taxon>Bacillati</taxon>
        <taxon>Bacillota</taxon>
        <taxon>Bacilli</taxon>
        <taxon>Bacillales</taxon>
        <taxon>Bacillaceae</taxon>
        <taxon>Halalkalibacter</taxon>
    </lineage>
</organism>
<comment type="caution">
    <text evidence="1">The sequence shown here is derived from an EMBL/GenBank/DDBJ whole genome shotgun (WGS) entry which is preliminary data.</text>
</comment>
<protein>
    <submittedName>
        <fullName evidence="1">Uncharacterized protein</fullName>
    </submittedName>
</protein>
<sequence length="122" mass="14677">MKKDKEFDSYFEKKLEEDQEIIASLPYSIDEIKDIYYRDYNNKRNKPSLKLKFEAQDLDYDTAQSFLPQKWEMPRKGKLLNNDDELIEVLQLIIFNLGIKKSLDTIPISLIKQYLLERDKHE</sequence>
<dbReference type="AlphaFoldDB" id="A0A9X2CS99"/>
<gene>
    <name evidence="1" type="ORF">MF646_09370</name>
</gene>
<keyword evidence="2" id="KW-1185">Reference proteome</keyword>
<proteinExistence type="predicted"/>
<reference evidence="1" key="1">
    <citation type="submission" date="2022-02" db="EMBL/GenBank/DDBJ databases">
        <title>Halalkalibacter sp. nov. isolated from Lonar Lake, India.</title>
        <authorList>
            <person name="Joshi A."/>
            <person name="Thite S."/>
            <person name="Lodha T."/>
        </authorList>
    </citation>
    <scope>NUCLEOTIDE SEQUENCE</scope>
    <source>
        <strain evidence="1">MEB205</strain>
    </source>
</reference>
<dbReference type="RefSeq" id="WP_250096234.1">
    <property type="nucleotide sequence ID" value="NZ_JAKRYL010000008.1"/>
</dbReference>
<dbReference type="Proteomes" id="UP001139150">
    <property type="component" value="Unassembled WGS sequence"/>
</dbReference>
<name>A0A9X2CS99_9BACI</name>
<evidence type="ECO:0000313" key="2">
    <source>
        <dbReference type="Proteomes" id="UP001139150"/>
    </source>
</evidence>